<dbReference type="PANTHER" id="PTHR16043:SF1">
    <property type="entry name" value="DALR ANTICODON-BINDING DOMAIN-CONTAINING PROTEIN 3"/>
    <property type="match status" value="1"/>
</dbReference>
<name>A0AAV8X0P0_9CUCU</name>
<gene>
    <name evidence="1" type="ORF">NQ314_014771</name>
</gene>
<evidence type="ECO:0008006" key="3">
    <source>
        <dbReference type="Google" id="ProtNLM"/>
    </source>
</evidence>
<sequence>MCVLEYFTLNLQELLCGTRCDDGNIIRKHSRKLEQLGEISFPLNIKNWYNFINRNNLGKDMVTIFDYNLSGIEINTQIDELKEKSKIWQISIKRVMINDNDAHLFLERSSDLFEAVITEVLNNNTKYGSSESIQKKIVLDCDHDIDNLKLSDVDLSTLRKRTSDMRMMAQHKYGVQVKPNTSWENYFEKLGKAAVTIEMLSNKPHKALKTITPEDVLKAISNVLTTVATPSINTPIKNELPPEVHLNRKIIIGTDETLGNVAAIDMCWLYITNSLLASDVESLAAKANSNIGHMKSWSSGACLALNFNKTNLITLMPMDPREHLFAVLHARIYLLKALQCVFHNSLGLLNIEPIKEM</sequence>
<comment type="caution">
    <text evidence="1">The sequence shown here is derived from an EMBL/GenBank/DDBJ whole genome shotgun (WGS) entry which is preliminary data.</text>
</comment>
<proteinExistence type="predicted"/>
<dbReference type="AlphaFoldDB" id="A0AAV8X0P0"/>
<accession>A0AAV8X0P0</accession>
<protein>
    <recommendedName>
        <fullName evidence="3">DALR anticodon binding domain-containing protein</fullName>
    </recommendedName>
</protein>
<dbReference type="EMBL" id="JANEYF010004067">
    <property type="protein sequence ID" value="KAJ8932279.1"/>
    <property type="molecule type" value="Genomic_DNA"/>
</dbReference>
<reference evidence="1" key="1">
    <citation type="journal article" date="2023" name="Insect Mol. Biol.">
        <title>Genome sequencing provides insights into the evolution of gene families encoding plant cell wall-degrading enzymes in longhorned beetles.</title>
        <authorList>
            <person name="Shin N.R."/>
            <person name="Okamura Y."/>
            <person name="Kirsch R."/>
            <person name="Pauchet Y."/>
        </authorList>
    </citation>
    <scope>NUCLEOTIDE SEQUENCE</scope>
    <source>
        <strain evidence="1">RBIC_L_NR</strain>
    </source>
</reference>
<keyword evidence="2" id="KW-1185">Reference proteome</keyword>
<dbReference type="GO" id="GO:0106217">
    <property type="term" value="P:tRNA C3-cytosine methylation"/>
    <property type="evidence" value="ECO:0007669"/>
    <property type="project" value="TreeGrafter"/>
</dbReference>
<dbReference type="GO" id="GO:0000049">
    <property type="term" value="F:tRNA binding"/>
    <property type="evidence" value="ECO:0007669"/>
    <property type="project" value="TreeGrafter"/>
</dbReference>
<organism evidence="1 2">
    <name type="scientific">Rhamnusium bicolor</name>
    <dbReference type="NCBI Taxonomy" id="1586634"/>
    <lineage>
        <taxon>Eukaryota</taxon>
        <taxon>Metazoa</taxon>
        <taxon>Ecdysozoa</taxon>
        <taxon>Arthropoda</taxon>
        <taxon>Hexapoda</taxon>
        <taxon>Insecta</taxon>
        <taxon>Pterygota</taxon>
        <taxon>Neoptera</taxon>
        <taxon>Endopterygota</taxon>
        <taxon>Coleoptera</taxon>
        <taxon>Polyphaga</taxon>
        <taxon>Cucujiformia</taxon>
        <taxon>Chrysomeloidea</taxon>
        <taxon>Cerambycidae</taxon>
        <taxon>Lepturinae</taxon>
        <taxon>Rhagiini</taxon>
        <taxon>Rhamnusium</taxon>
    </lineage>
</organism>
<dbReference type="InterPro" id="IPR037380">
    <property type="entry name" value="DALRD3"/>
</dbReference>
<evidence type="ECO:0000313" key="2">
    <source>
        <dbReference type="Proteomes" id="UP001162156"/>
    </source>
</evidence>
<dbReference type="PANTHER" id="PTHR16043">
    <property type="entry name" value="DALRD3 PROTEIN"/>
    <property type="match status" value="1"/>
</dbReference>
<dbReference type="Proteomes" id="UP001162156">
    <property type="component" value="Unassembled WGS sequence"/>
</dbReference>
<evidence type="ECO:0000313" key="1">
    <source>
        <dbReference type="EMBL" id="KAJ8932279.1"/>
    </source>
</evidence>